<comment type="caution">
    <text evidence="2">The sequence shown here is derived from an EMBL/GenBank/DDBJ whole genome shotgun (WGS) entry which is preliminary data.</text>
</comment>
<keyword evidence="1" id="KW-1133">Transmembrane helix</keyword>
<dbReference type="AlphaFoldDB" id="A0A7J2U4M0"/>
<evidence type="ECO:0000256" key="1">
    <source>
        <dbReference type="SAM" id="Phobius"/>
    </source>
</evidence>
<feature type="transmembrane region" description="Helical" evidence="1">
    <location>
        <begin position="65"/>
        <end position="83"/>
    </location>
</feature>
<organism evidence="2">
    <name type="scientific">Ignisphaera aggregans</name>
    <dbReference type="NCBI Taxonomy" id="334771"/>
    <lineage>
        <taxon>Archaea</taxon>
        <taxon>Thermoproteota</taxon>
        <taxon>Thermoprotei</taxon>
        <taxon>Desulfurococcales</taxon>
        <taxon>Desulfurococcaceae</taxon>
        <taxon>Ignisphaera</taxon>
    </lineage>
</organism>
<feature type="transmembrane region" description="Helical" evidence="1">
    <location>
        <begin position="21"/>
        <end position="45"/>
    </location>
</feature>
<accession>A0A7J2U4M0</accession>
<feature type="transmembrane region" description="Helical" evidence="1">
    <location>
        <begin position="103"/>
        <end position="120"/>
    </location>
</feature>
<protein>
    <submittedName>
        <fullName evidence="2">Uncharacterized protein</fullName>
    </submittedName>
</protein>
<evidence type="ECO:0000313" key="2">
    <source>
        <dbReference type="EMBL" id="HEM67671.1"/>
    </source>
</evidence>
<dbReference type="EMBL" id="DSEU01000060">
    <property type="protein sequence ID" value="HEM67671.1"/>
    <property type="molecule type" value="Genomic_DNA"/>
</dbReference>
<keyword evidence="1" id="KW-0472">Membrane</keyword>
<keyword evidence="1" id="KW-0812">Transmembrane</keyword>
<sequence>MAEERFEELEKRLSQAEKIANIVSLMLTSLLTLSMLSDVLGISFAELVHRVVTLPWVIPIEIIEQYYWLWYSLEVFLLILLIVDQAITYRFLAKNIEPPRTYVLYMNLVMFLLSFWLGLIIRTGTLIMIAFLSSFSLIYTLMKR</sequence>
<gene>
    <name evidence="2" type="ORF">ENO26_08965</name>
</gene>
<feature type="transmembrane region" description="Helical" evidence="1">
    <location>
        <begin position="126"/>
        <end position="142"/>
    </location>
</feature>
<reference evidence="2" key="1">
    <citation type="journal article" date="2020" name="mSystems">
        <title>Genome- and Community-Level Interaction Insights into Carbon Utilization and Element Cycling Functions of Hydrothermarchaeota in Hydrothermal Sediment.</title>
        <authorList>
            <person name="Zhou Z."/>
            <person name="Liu Y."/>
            <person name="Xu W."/>
            <person name="Pan J."/>
            <person name="Luo Z.H."/>
            <person name="Li M."/>
        </authorList>
    </citation>
    <scope>NUCLEOTIDE SEQUENCE [LARGE SCALE GENOMIC DNA]</scope>
    <source>
        <strain evidence="2">SpSt-125</strain>
    </source>
</reference>
<proteinExistence type="predicted"/>
<name>A0A7J2U4M0_9CREN</name>